<evidence type="ECO:0000256" key="3">
    <source>
        <dbReference type="ARBA" id="ARBA00022964"/>
    </source>
</evidence>
<sequence length="117" mass="13141">MHFERAGKMENFTASASSVHPLVRTHPRTGEDALYLSGNFIDRVDGMGRDESRPLVDALIAHATSPIYTYRHRWRAGDLVMWDNAATMHYAVFDYAAGMARTMHRTTAAGDAPFRAR</sequence>
<evidence type="ECO:0000256" key="5">
    <source>
        <dbReference type="ARBA" id="ARBA00023004"/>
    </source>
</evidence>
<reference evidence="7 8" key="1">
    <citation type="submission" date="2024-03" db="EMBL/GenBank/DDBJ databases">
        <title>Aureococcus anophagefferens CCMP1851 and Kratosvirus quantuckense: Draft genome of a second virus-susceptible host strain in the model system.</title>
        <authorList>
            <person name="Chase E."/>
            <person name="Truchon A.R."/>
            <person name="Schepens W."/>
            <person name="Wilhelm S.W."/>
        </authorList>
    </citation>
    <scope>NUCLEOTIDE SEQUENCE [LARGE SCALE GENOMIC DNA]</scope>
    <source>
        <strain evidence="7 8">CCMP1851</strain>
    </source>
</reference>
<proteinExistence type="inferred from homology"/>
<gene>
    <name evidence="7" type="ORF">SO694_00019313</name>
</gene>
<keyword evidence="8" id="KW-1185">Reference proteome</keyword>
<keyword evidence="4" id="KW-0560">Oxidoreductase</keyword>
<keyword evidence="2" id="KW-0479">Metal-binding</keyword>
<accession>A0ABR1G060</accession>
<dbReference type="GO" id="GO:0051213">
    <property type="term" value="F:dioxygenase activity"/>
    <property type="evidence" value="ECO:0007669"/>
    <property type="project" value="UniProtKB-KW"/>
</dbReference>
<organism evidence="7 8">
    <name type="scientific">Aureococcus anophagefferens</name>
    <name type="common">Harmful bloom alga</name>
    <dbReference type="NCBI Taxonomy" id="44056"/>
    <lineage>
        <taxon>Eukaryota</taxon>
        <taxon>Sar</taxon>
        <taxon>Stramenopiles</taxon>
        <taxon>Ochrophyta</taxon>
        <taxon>Pelagophyceae</taxon>
        <taxon>Pelagomonadales</taxon>
        <taxon>Pelagomonadaceae</taxon>
        <taxon>Aureococcus</taxon>
    </lineage>
</organism>
<dbReference type="PANTHER" id="PTHR30468">
    <property type="entry name" value="ALPHA-KETOGLUTARATE-DEPENDENT SULFONATE DIOXYGENASE"/>
    <property type="match status" value="1"/>
</dbReference>
<protein>
    <submittedName>
        <fullName evidence="7">Taurine dioxygenase</fullName>
    </submittedName>
</protein>
<evidence type="ECO:0000256" key="2">
    <source>
        <dbReference type="ARBA" id="ARBA00022723"/>
    </source>
</evidence>
<evidence type="ECO:0000259" key="6">
    <source>
        <dbReference type="Pfam" id="PF02668"/>
    </source>
</evidence>
<keyword evidence="5" id="KW-0408">Iron</keyword>
<dbReference type="InterPro" id="IPR003819">
    <property type="entry name" value="TauD/TfdA-like"/>
</dbReference>
<dbReference type="EMBL" id="JBBJCI010000152">
    <property type="protein sequence ID" value="KAK7241866.1"/>
    <property type="molecule type" value="Genomic_DNA"/>
</dbReference>
<dbReference type="Gene3D" id="3.60.130.10">
    <property type="entry name" value="Clavaminate synthase-like"/>
    <property type="match status" value="1"/>
</dbReference>
<comment type="caution">
    <text evidence="7">The sequence shown here is derived from an EMBL/GenBank/DDBJ whole genome shotgun (WGS) entry which is preliminary data.</text>
</comment>
<comment type="similarity">
    <text evidence="1">Belongs to the TfdA dioxygenase family.</text>
</comment>
<feature type="domain" description="TauD/TfdA-like" evidence="6">
    <location>
        <begin position="10"/>
        <end position="107"/>
    </location>
</feature>
<dbReference type="InterPro" id="IPR051323">
    <property type="entry name" value="AtsK-like"/>
</dbReference>
<name>A0ABR1G060_AURAN</name>
<dbReference type="Proteomes" id="UP001363151">
    <property type="component" value="Unassembled WGS sequence"/>
</dbReference>
<evidence type="ECO:0000256" key="1">
    <source>
        <dbReference type="ARBA" id="ARBA00005896"/>
    </source>
</evidence>
<dbReference type="PANTHER" id="PTHR30468:SF1">
    <property type="entry name" value="ALPHA-KETOGLUTARATE-DEPENDENT SULFONATE DIOXYGENASE"/>
    <property type="match status" value="1"/>
</dbReference>
<evidence type="ECO:0000256" key="4">
    <source>
        <dbReference type="ARBA" id="ARBA00023002"/>
    </source>
</evidence>
<keyword evidence="3 7" id="KW-0223">Dioxygenase</keyword>
<evidence type="ECO:0000313" key="7">
    <source>
        <dbReference type="EMBL" id="KAK7241866.1"/>
    </source>
</evidence>
<dbReference type="SUPFAM" id="SSF51197">
    <property type="entry name" value="Clavaminate synthase-like"/>
    <property type="match status" value="1"/>
</dbReference>
<dbReference type="Pfam" id="PF02668">
    <property type="entry name" value="TauD"/>
    <property type="match status" value="1"/>
</dbReference>
<evidence type="ECO:0000313" key="8">
    <source>
        <dbReference type="Proteomes" id="UP001363151"/>
    </source>
</evidence>
<dbReference type="InterPro" id="IPR042098">
    <property type="entry name" value="TauD-like_sf"/>
</dbReference>